<sequence>MDYKQASDRELWDCCRKDDMQAYNEIFSRYYPRMYHLARRYVQDAMRAEELCMDQLFHLWVKREEIHIISSFSSYLFRSIRNRVITEMRRNLPVMTGLDEIAENIQLDRSSDYGLLLEEAEHTYREVLNKLSPQRRQVFMLSREENLTYPEIARRMNLSVNTVENYMVAALNSLRKNLHEKVPSAIIPLLLLSDFSSSYL</sequence>
<evidence type="ECO:0000256" key="4">
    <source>
        <dbReference type="ARBA" id="ARBA00023163"/>
    </source>
</evidence>
<dbReference type="GO" id="GO:0016987">
    <property type="term" value="F:sigma factor activity"/>
    <property type="evidence" value="ECO:0007669"/>
    <property type="project" value="UniProtKB-KW"/>
</dbReference>
<protein>
    <submittedName>
        <fullName evidence="7">RNA polymerase sigma-70 factor</fullName>
    </submittedName>
</protein>
<dbReference type="GO" id="GO:0003677">
    <property type="term" value="F:DNA binding"/>
    <property type="evidence" value="ECO:0007669"/>
    <property type="project" value="InterPro"/>
</dbReference>
<dbReference type="GO" id="GO:0006352">
    <property type="term" value="P:DNA-templated transcription initiation"/>
    <property type="evidence" value="ECO:0007669"/>
    <property type="project" value="InterPro"/>
</dbReference>
<proteinExistence type="inferred from homology"/>
<organism evidence="7 8">
    <name type="scientific">Chitinophaga flava</name>
    <dbReference type="NCBI Taxonomy" id="2259036"/>
    <lineage>
        <taxon>Bacteria</taxon>
        <taxon>Pseudomonadati</taxon>
        <taxon>Bacteroidota</taxon>
        <taxon>Chitinophagia</taxon>
        <taxon>Chitinophagales</taxon>
        <taxon>Chitinophagaceae</taxon>
        <taxon>Chitinophaga</taxon>
    </lineage>
</organism>
<dbReference type="InterPro" id="IPR039425">
    <property type="entry name" value="RNA_pol_sigma-70-like"/>
</dbReference>
<name>A0A365XUS7_9BACT</name>
<keyword evidence="2" id="KW-0805">Transcription regulation</keyword>
<dbReference type="PANTHER" id="PTHR43133:SF46">
    <property type="entry name" value="RNA POLYMERASE SIGMA-70 FACTOR ECF SUBFAMILY"/>
    <property type="match status" value="1"/>
</dbReference>
<evidence type="ECO:0000256" key="3">
    <source>
        <dbReference type="ARBA" id="ARBA00023082"/>
    </source>
</evidence>
<evidence type="ECO:0000256" key="2">
    <source>
        <dbReference type="ARBA" id="ARBA00023015"/>
    </source>
</evidence>
<dbReference type="InterPro" id="IPR013325">
    <property type="entry name" value="RNA_pol_sigma_r2"/>
</dbReference>
<dbReference type="InterPro" id="IPR013324">
    <property type="entry name" value="RNA_pol_sigma_r3/r4-like"/>
</dbReference>
<dbReference type="Proteomes" id="UP000253410">
    <property type="component" value="Unassembled WGS sequence"/>
</dbReference>
<dbReference type="SUPFAM" id="SSF88946">
    <property type="entry name" value="Sigma2 domain of RNA polymerase sigma factors"/>
    <property type="match status" value="1"/>
</dbReference>
<dbReference type="Gene3D" id="1.10.10.10">
    <property type="entry name" value="Winged helix-like DNA-binding domain superfamily/Winged helix DNA-binding domain"/>
    <property type="match status" value="1"/>
</dbReference>
<feature type="domain" description="RNA polymerase sigma-70 region 2" evidence="5">
    <location>
        <begin position="27"/>
        <end position="91"/>
    </location>
</feature>
<dbReference type="InterPro" id="IPR007627">
    <property type="entry name" value="RNA_pol_sigma70_r2"/>
</dbReference>
<evidence type="ECO:0000313" key="7">
    <source>
        <dbReference type="EMBL" id="RBL90083.1"/>
    </source>
</evidence>
<comment type="caution">
    <text evidence="7">The sequence shown here is derived from an EMBL/GenBank/DDBJ whole genome shotgun (WGS) entry which is preliminary data.</text>
</comment>
<dbReference type="InterPro" id="IPR014327">
    <property type="entry name" value="RNA_pol_sigma70_bacteroid"/>
</dbReference>
<dbReference type="SUPFAM" id="SSF88659">
    <property type="entry name" value="Sigma3 and sigma4 domains of RNA polymerase sigma factors"/>
    <property type="match status" value="1"/>
</dbReference>
<dbReference type="Pfam" id="PF04542">
    <property type="entry name" value="Sigma70_r2"/>
    <property type="match status" value="1"/>
</dbReference>
<dbReference type="AlphaFoldDB" id="A0A365XUS7"/>
<keyword evidence="3" id="KW-0731">Sigma factor</keyword>
<dbReference type="InterPro" id="IPR013249">
    <property type="entry name" value="RNA_pol_sigma70_r4_t2"/>
</dbReference>
<dbReference type="NCBIfam" id="TIGR02937">
    <property type="entry name" value="sigma70-ECF"/>
    <property type="match status" value="1"/>
</dbReference>
<gene>
    <name evidence="7" type="ORF">DF182_26795</name>
</gene>
<dbReference type="InterPro" id="IPR014284">
    <property type="entry name" value="RNA_pol_sigma-70_dom"/>
</dbReference>
<accession>A0A365XUS7</accession>
<dbReference type="NCBIfam" id="TIGR02985">
    <property type="entry name" value="Sig70_bacteroi1"/>
    <property type="match status" value="1"/>
</dbReference>
<dbReference type="OrthoDB" id="711087at2"/>
<dbReference type="Pfam" id="PF08281">
    <property type="entry name" value="Sigma70_r4_2"/>
    <property type="match status" value="1"/>
</dbReference>
<dbReference type="RefSeq" id="WP_113618833.1">
    <property type="nucleotide sequence ID" value="NZ_QFFJ01000002.1"/>
</dbReference>
<dbReference type="Gene3D" id="1.10.1740.10">
    <property type="match status" value="1"/>
</dbReference>
<dbReference type="InterPro" id="IPR036388">
    <property type="entry name" value="WH-like_DNA-bd_sf"/>
</dbReference>
<dbReference type="CDD" id="cd06171">
    <property type="entry name" value="Sigma70_r4"/>
    <property type="match status" value="1"/>
</dbReference>
<keyword evidence="4" id="KW-0804">Transcription</keyword>
<reference evidence="7 8" key="1">
    <citation type="submission" date="2018-05" db="EMBL/GenBank/DDBJ databases">
        <title>Chitinophaga sp. K3CV102501T nov., isolated from isolated from a monsoon evergreen broad-leaved forest soil.</title>
        <authorList>
            <person name="Lv Y."/>
        </authorList>
    </citation>
    <scope>NUCLEOTIDE SEQUENCE [LARGE SCALE GENOMIC DNA]</scope>
    <source>
        <strain evidence="7 8">GDMCC 1.1325</strain>
    </source>
</reference>
<feature type="domain" description="RNA polymerase sigma factor 70 region 4 type 2" evidence="6">
    <location>
        <begin position="125"/>
        <end position="172"/>
    </location>
</feature>
<evidence type="ECO:0000259" key="5">
    <source>
        <dbReference type="Pfam" id="PF04542"/>
    </source>
</evidence>
<evidence type="ECO:0000256" key="1">
    <source>
        <dbReference type="ARBA" id="ARBA00010641"/>
    </source>
</evidence>
<evidence type="ECO:0000259" key="6">
    <source>
        <dbReference type="Pfam" id="PF08281"/>
    </source>
</evidence>
<comment type="similarity">
    <text evidence="1">Belongs to the sigma-70 factor family. ECF subfamily.</text>
</comment>
<dbReference type="EMBL" id="QFFJ01000002">
    <property type="protein sequence ID" value="RBL90083.1"/>
    <property type="molecule type" value="Genomic_DNA"/>
</dbReference>
<evidence type="ECO:0000313" key="8">
    <source>
        <dbReference type="Proteomes" id="UP000253410"/>
    </source>
</evidence>
<dbReference type="PANTHER" id="PTHR43133">
    <property type="entry name" value="RNA POLYMERASE ECF-TYPE SIGMA FACTO"/>
    <property type="match status" value="1"/>
</dbReference>
<keyword evidence="8" id="KW-1185">Reference proteome</keyword>